<dbReference type="Proteomes" id="UP000719412">
    <property type="component" value="Unassembled WGS sequence"/>
</dbReference>
<sequence length="77" mass="8753">MDFSATLSGLEIIEKVYQEVATATGRSSECQLVFLAVLLRSFRRKKRDDCSESDSRGAATFVRIKAEKNRREKFHPA</sequence>
<comment type="caution">
    <text evidence="1">The sequence shown here is derived from an EMBL/GenBank/DDBJ whole genome shotgun (WGS) entry which is preliminary data.</text>
</comment>
<reference evidence="1" key="2">
    <citation type="submission" date="2021-08" db="EMBL/GenBank/DDBJ databases">
        <authorList>
            <person name="Eriksson T."/>
        </authorList>
    </citation>
    <scope>NUCLEOTIDE SEQUENCE</scope>
    <source>
        <strain evidence="1">Stoneville</strain>
        <tissue evidence="1">Whole head</tissue>
    </source>
</reference>
<keyword evidence="2" id="KW-1185">Reference proteome</keyword>
<name>A0A8J6HJR9_TENMO</name>
<organism evidence="1 2">
    <name type="scientific">Tenebrio molitor</name>
    <name type="common">Yellow mealworm beetle</name>
    <dbReference type="NCBI Taxonomy" id="7067"/>
    <lineage>
        <taxon>Eukaryota</taxon>
        <taxon>Metazoa</taxon>
        <taxon>Ecdysozoa</taxon>
        <taxon>Arthropoda</taxon>
        <taxon>Hexapoda</taxon>
        <taxon>Insecta</taxon>
        <taxon>Pterygota</taxon>
        <taxon>Neoptera</taxon>
        <taxon>Endopterygota</taxon>
        <taxon>Coleoptera</taxon>
        <taxon>Polyphaga</taxon>
        <taxon>Cucujiformia</taxon>
        <taxon>Tenebrionidae</taxon>
        <taxon>Tenebrio</taxon>
    </lineage>
</organism>
<accession>A0A8J6HJR9</accession>
<protein>
    <submittedName>
        <fullName evidence="1">Uncharacterized protein</fullName>
    </submittedName>
</protein>
<proteinExistence type="predicted"/>
<gene>
    <name evidence="1" type="ORF">GEV33_007181</name>
</gene>
<reference evidence="1" key="1">
    <citation type="journal article" date="2020" name="J Insects Food Feed">
        <title>The yellow mealworm (Tenebrio molitor) genome: a resource for the emerging insects as food and feed industry.</title>
        <authorList>
            <person name="Eriksson T."/>
            <person name="Andere A."/>
            <person name="Kelstrup H."/>
            <person name="Emery V."/>
            <person name="Picard C."/>
        </authorList>
    </citation>
    <scope>NUCLEOTIDE SEQUENCE</scope>
    <source>
        <strain evidence="1">Stoneville</strain>
        <tissue evidence="1">Whole head</tissue>
    </source>
</reference>
<evidence type="ECO:0000313" key="1">
    <source>
        <dbReference type="EMBL" id="KAH0815612.1"/>
    </source>
</evidence>
<dbReference type="EMBL" id="JABDTM020022872">
    <property type="protein sequence ID" value="KAH0815612.1"/>
    <property type="molecule type" value="Genomic_DNA"/>
</dbReference>
<dbReference type="AlphaFoldDB" id="A0A8J6HJR9"/>
<evidence type="ECO:0000313" key="2">
    <source>
        <dbReference type="Proteomes" id="UP000719412"/>
    </source>
</evidence>